<feature type="chain" id="PRO_5043903407" description="TPM domain-containing protein" evidence="2">
    <location>
        <begin position="23"/>
        <end position="199"/>
    </location>
</feature>
<feature type="signal peptide" evidence="2">
    <location>
        <begin position="1"/>
        <end position="22"/>
    </location>
</feature>
<keyword evidence="1" id="KW-0472">Membrane</keyword>
<evidence type="ECO:0000313" key="4">
    <source>
        <dbReference type="Proteomes" id="UP000093100"/>
    </source>
</evidence>
<accession>A0AAX0HBM2</accession>
<name>A0AAX0HBM2_CAMFE</name>
<feature type="transmembrane region" description="Helical" evidence="1">
    <location>
        <begin position="176"/>
        <end position="194"/>
    </location>
</feature>
<dbReference type="Gene3D" id="3.10.310.50">
    <property type="match status" value="1"/>
</dbReference>
<proteinExistence type="predicted"/>
<evidence type="ECO:0000256" key="1">
    <source>
        <dbReference type="SAM" id="Phobius"/>
    </source>
</evidence>
<organism evidence="3 4">
    <name type="scientific">Campylobacter fetus subsp. testudinum</name>
    <dbReference type="NCBI Taxonomy" id="1507806"/>
    <lineage>
        <taxon>Bacteria</taxon>
        <taxon>Pseudomonadati</taxon>
        <taxon>Campylobacterota</taxon>
        <taxon>Epsilonproteobacteria</taxon>
        <taxon>Campylobacterales</taxon>
        <taxon>Campylobacteraceae</taxon>
        <taxon>Campylobacter</taxon>
    </lineage>
</organism>
<keyword evidence="2" id="KW-0732">Signal</keyword>
<protein>
    <recommendedName>
        <fullName evidence="5">TPM domain-containing protein</fullName>
    </recommendedName>
</protein>
<evidence type="ECO:0000256" key="2">
    <source>
        <dbReference type="SAM" id="SignalP"/>
    </source>
</evidence>
<gene>
    <name evidence="3" type="ORF">CFT12S02225_04565</name>
</gene>
<keyword evidence="1" id="KW-0812">Transmembrane</keyword>
<dbReference type="RefSeq" id="WP_058909043.1">
    <property type="nucleotide sequence ID" value="NZ_CP027287.1"/>
</dbReference>
<evidence type="ECO:0008006" key="5">
    <source>
        <dbReference type="Google" id="ProtNLM"/>
    </source>
</evidence>
<keyword evidence="1" id="KW-1133">Transmembrane helix</keyword>
<reference evidence="3 4" key="1">
    <citation type="journal article" date="2016" name="Genome Biol. Evol.">
        <title>Comparative Genomics of Campylobacter fetus from Reptiles and Mammals Reveals Divergent Evolution in Host-Associated Lineages.</title>
        <authorList>
            <person name="Gilbert M.J."/>
            <person name="Miller W.G."/>
            <person name="Yee E."/>
            <person name="Zomer A.L."/>
            <person name="van der Graaf-van Bloois L."/>
            <person name="Fitzgerald C."/>
            <person name="Forbes K.J."/>
            <person name="Meric G."/>
            <person name="Sheppard S.K."/>
            <person name="Wagenaar J.A."/>
            <person name="Duim B."/>
        </authorList>
    </citation>
    <scope>NUCLEOTIDE SEQUENCE [LARGE SCALE GENOMIC DNA]</scope>
    <source>
        <strain evidence="3 4">12S02225-3</strain>
    </source>
</reference>
<sequence>MKLISLLKSGFLAALCSFGLNAATIDNAGVLSEPIKSKLNEMGAELKETTGVTLDLITFSNLNGESIDEAIKPFKSSLKPPYVILVLVPKKAGAKTGKVDIYTSNDANSLFDKEAVLSPYPESGSILPILVSNKGKDIYNAAMLNGYADIADRIANSKGVVLKSSIGNSNRDTINIFRYLIYGSIILVIVVFAIRKIKR</sequence>
<comment type="caution">
    <text evidence="3">The sequence shown here is derived from an EMBL/GenBank/DDBJ whole genome shotgun (WGS) entry which is preliminary data.</text>
</comment>
<dbReference type="EMBL" id="LFLK01000004">
    <property type="protein sequence ID" value="OCR90764.1"/>
    <property type="molecule type" value="Genomic_DNA"/>
</dbReference>
<evidence type="ECO:0000313" key="3">
    <source>
        <dbReference type="EMBL" id="OCR90764.1"/>
    </source>
</evidence>
<dbReference type="Proteomes" id="UP000093100">
    <property type="component" value="Unassembled WGS sequence"/>
</dbReference>
<dbReference type="AlphaFoldDB" id="A0AAX0HBM2"/>